<keyword evidence="4" id="KW-0804">Transcription</keyword>
<dbReference type="InterPro" id="IPR036576">
    <property type="entry name" value="WRKY_dom_sf"/>
</dbReference>
<dbReference type="Gene3D" id="2.20.25.80">
    <property type="entry name" value="WRKY domain"/>
    <property type="match status" value="1"/>
</dbReference>
<evidence type="ECO:0000256" key="3">
    <source>
        <dbReference type="ARBA" id="ARBA00023125"/>
    </source>
</evidence>
<proteinExistence type="predicted"/>
<dbReference type="PROSITE" id="PS50811">
    <property type="entry name" value="WRKY"/>
    <property type="match status" value="1"/>
</dbReference>
<feature type="compositionally biased region" description="Basic and acidic residues" evidence="6">
    <location>
        <begin position="183"/>
        <end position="198"/>
    </location>
</feature>
<evidence type="ECO:0000256" key="5">
    <source>
        <dbReference type="ARBA" id="ARBA00023242"/>
    </source>
</evidence>
<evidence type="ECO:0000256" key="4">
    <source>
        <dbReference type="ARBA" id="ARBA00023163"/>
    </source>
</evidence>
<dbReference type="InterPro" id="IPR044810">
    <property type="entry name" value="WRKY_plant"/>
</dbReference>
<evidence type="ECO:0000256" key="6">
    <source>
        <dbReference type="SAM" id="MobiDB-lite"/>
    </source>
</evidence>
<dbReference type="Proteomes" id="UP001174677">
    <property type="component" value="Chromosome 16"/>
</dbReference>
<keyword evidence="5" id="KW-0539">Nucleus</keyword>
<dbReference type="SUPFAM" id="SSF118290">
    <property type="entry name" value="WRKY DNA-binding domain"/>
    <property type="match status" value="1"/>
</dbReference>
<keyword evidence="3" id="KW-0238">DNA-binding</keyword>
<dbReference type="PANTHER" id="PTHR31221:SF361">
    <property type="entry name" value="WRKY DOMAIN-CONTAINING PROTEIN"/>
    <property type="match status" value="1"/>
</dbReference>
<evidence type="ECO:0000256" key="1">
    <source>
        <dbReference type="ARBA" id="ARBA00004123"/>
    </source>
</evidence>
<name>A0ABQ9KV26_HEVBR</name>
<evidence type="ECO:0000259" key="7">
    <source>
        <dbReference type="PROSITE" id="PS50811"/>
    </source>
</evidence>
<gene>
    <name evidence="8" type="ORF">P3X46_029360</name>
</gene>
<reference evidence="8" key="1">
    <citation type="journal article" date="2023" name="Plant Biotechnol. J.">
        <title>Chromosome-level wild Hevea brasiliensis genome provides new tools for genomic-assisted breeding and valuable loci to elevate rubber yield.</title>
        <authorList>
            <person name="Cheng H."/>
            <person name="Song X."/>
            <person name="Hu Y."/>
            <person name="Wu T."/>
            <person name="Yang Q."/>
            <person name="An Z."/>
            <person name="Feng S."/>
            <person name="Deng Z."/>
            <person name="Wu W."/>
            <person name="Zeng X."/>
            <person name="Tu M."/>
            <person name="Wang X."/>
            <person name="Huang H."/>
        </authorList>
    </citation>
    <scope>NUCLEOTIDE SEQUENCE</scope>
    <source>
        <strain evidence="8">MT/VB/25A 57/8</strain>
    </source>
</reference>
<dbReference type="PANTHER" id="PTHR31221">
    <property type="entry name" value="WRKY TRANSCRIPTION FACTOR PROTEIN 1-RELATED"/>
    <property type="match status" value="1"/>
</dbReference>
<dbReference type="EMBL" id="JARPOI010000016">
    <property type="protein sequence ID" value="KAJ9147168.1"/>
    <property type="molecule type" value="Genomic_DNA"/>
</dbReference>
<feature type="region of interest" description="Disordered" evidence="6">
    <location>
        <begin position="155"/>
        <end position="216"/>
    </location>
</feature>
<evidence type="ECO:0000313" key="9">
    <source>
        <dbReference type="Proteomes" id="UP001174677"/>
    </source>
</evidence>
<comment type="caution">
    <text evidence="8">The sequence shown here is derived from an EMBL/GenBank/DDBJ whole genome shotgun (WGS) entry which is preliminary data.</text>
</comment>
<evidence type="ECO:0000256" key="2">
    <source>
        <dbReference type="ARBA" id="ARBA00023015"/>
    </source>
</evidence>
<dbReference type="InterPro" id="IPR003657">
    <property type="entry name" value="WRKY_dom"/>
</dbReference>
<accession>A0ABQ9KV26</accession>
<keyword evidence="9" id="KW-1185">Reference proteome</keyword>
<sequence>MWRKTEQKGLFFCRNKADILLQIFFFFSLLELSFSEVYHIISSSSSSPSSSSSSSSSMSNEKKNPSQYVPFYNNEQRGIPGSVFSFLSDNPSMNDQPTLIETLQGSDPLSMSFTDYLSMDYNTLSRAFNVPCSSSDVISPIQDYCSREISAPAAVTNENTSTPDSSSISSSSNDAATQQGPGKSKEKQQPKEYEDGKKKSNNKVSKTTKKEKRQRESRFAFLTKSEIDHLEDGYRWRKYGQKAVKNSSYPRSYYRCTSQKCTVKKRVERSFQDPSIVITTYEGKHNHQCPATLQANTAAGLLASTSSMARQSFPQELLARLLPPHDNINNQCDPTAPMFYQHLNAPQKQQQQQQLHLLPDYGQLQDFVPSTFLPKQHP</sequence>
<protein>
    <recommendedName>
        <fullName evidence="7">WRKY domain-containing protein</fullName>
    </recommendedName>
</protein>
<feature type="compositionally biased region" description="Low complexity" evidence="6">
    <location>
        <begin position="43"/>
        <end position="59"/>
    </location>
</feature>
<comment type="subcellular location">
    <subcellularLocation>
        <location evidence="1">Nucleus</location>
    </subcellularLocation>
</comment>
<dbReference type="SMART" id="SM00774">
    <property type="entry name" value="WRKY"/>
    <property type="match status" value="1"/>
</dbReference>
<feature type="domain" description="WRKY" evidence="7">
    <location>
        <begin position="225"/>
        <end position="290"/>
    </location>
</feature>
<dbReference type="Pfam" id="PF03106">
    <property type="entry name" value="WRKY"/>
    <property type="match status" value="1"/>
</dbReference>
<organism evidence="8 9">
    <name type="scientific">Hevea brasiliensis</name>
    <name type="common">Para rubber tree</name>
    <name type="synonym">Siphonia brasiliensis</name>
    <dbReference type="NCBI Taxonomy" id="3981"/>
    <lineage>
        <taxon>Eukaryota</taxon>
        <taxon>Viridiplantae</taxon>
        <taxon>Streptophyta</taxon>
        <taxon>Embryophyta</taxon>
        <taxon>Tracheophyta</taxon>
        <taxon>Spermatophyta</taxon>
        <taxon>Magnoliopsida</taxon>
        <taxon>eudicotyledons</taxon>
        <taxon>Gunneridae</taxon>
        <taxon>Pentapetalae</taxon>
        <taxon>rosids</taxon>
        <taxon>fabids</taxon>
        <taxon>Malpighiales</taxon>
        <taxon>Euphorbiaceae</taxon>
        <taxon>Crotonoideae</taxon>
        <taxon>Micrandreae</taxon>
        <taxon>Hevea</taxon>
    </lineage>
</organism>
<feature type="region of interest" description="Disordered" evidence="6">
    <location>
        <begin position="43"/>
        <end position="71"/>
    </location>
</feature>
<keyword evidence="2" id="KW-0805">Transcription regulation</keyword>
<evidence type="ECO:0000313" key="8">
    <source>
        <dbReference type="EMBL" id="KAJ9147168.1"/>
    </source>
</evidence>